<dbReference type="OrthoDB" id="9784461at2"/>
<keyword evidence="3" id="KW-1185">Reference proteome</keyword>
<dbReference type="EMBL" id="FWXS01000003">
    <property type="protein sequence ID" value="SMC49799.1"/>
    <property type="molecule type" value="Genomic_DNA"/>
</dbReference>
<dbReference type="STRING" id="1434700.SAMN06296427_103102"/>
<dbReference type="InterPro" id="IPR002575">
    <property type="entry name" value="Aminoglycoside_PTrfase"/>
</dbReference>
<dbReference type="InterPro" id="IPR011009">
    <property type="entry name" value="Kinase-like_dom_sf"/>
</dbReference>
<feature type="domain" description="Aminoglycoside phosphotransferase" evidence="1">
    <location>
        <begin position="24"/>
        <end position="242"/>
    </location>
</feature>
<dbReference type="GO" id="GO:0016301">
    <property type="term" value="F:kinase activity"/>
    <property type="evidence" value="ECO:0007669"/>
    <property type="project" value="UniProtKB-KW"/>
</dbReference>
<dbReference type="RefSeq" id="WP_084016693.1">
    <property type="nucleotide sequence ID" value="NZ_FWXS01000003.1"/>
</dbReference>
<dbReference type="Gene3D" id="3.30.200.20">
    <property type="entry name" value="Phosphorylase Kinase, domain 1"/>
    <property type="match status" value="1"/>
</dbReference>
<evidence type="ECO:0000313" key="2">
    <source>
        <dbReference type="EMBL" id="SMC49799.1"/>
    </source>
</evidence>
<dbReference type="Proteomes" id="UP000192393">
    <property type="component" value="Unassembled WGS sequence"/>
</dbReference>
<dbReference type="SUPFAM" id="SSF56112">
    <property type="entry name" value="Protein kinase-like (PK-like)"/>
    <property type="match status" value="1"/>
</dbReference>
<organism evidence="2 3">
    <name type="scientific">Moheibacter sediminis</name>
    <dbReference type="NCBI Taxonomy" id="1434700"/>
    <lineage>
        <taxon>Bacteria</taxon>
        <taxon>Pseudomonadati</taxon>
        <taxon>Bacteroidota</taxon>
        <taxon>Flavobacteriia</taxon>
        <taxon>Flavobacteriales</taxon>
        <taxon>Weeksellaceae</taxon>
        <taxon>Moheibacter</taxon>
    </lineage>
</organism>
<keyword evidence="2" id="KW-0808">Transferase</keyword>
<dbReference type="AlphaFoldDB" id="A0A1W1ZMZ7"/>
<name>A0A1W1ZMZ7_9FLAO</name>
<dbReference type="Pfam" id="PF01636">
    <property type="entry name" value="APH"/>
    <property type="match status" value="1"/>
</dbReference>
<sequence length="347" mass="41205">MRTESPKIQSFLNLHYGEQAVETLELLSGGGSARKYYRFNYSDQTFILTESENVEENRTFIYFTEHFSKVIENLPMIYQVSEDTTLYVQSDFGNETLLDVVLKNPNESKFLYEKSIRQLVKMQVLGGADMDYSKCFSYPKFNHILVLRDLFLFKNYFLNLLGIEFNQGKLIQDFEKFSMDFEQIPEQYFVYRDFQTRNIMVYENESYFIDYQGGLKGPAQYDLVSILWQAKTDLPENWKEEFYGIYVNEFIDLTQQDLDGIQFRKGYDLCVLERLLQVLGTYGFRGVYQGKKHFIESIEFGLKNLEKIKEYPVLENYTELKKVILKLTEKSTFQTIKQIIDERKINR</sequence>
<proteinExistence type="predicted"/>
<evidence type="ECO:0000313" key="3">
    <source>
        <dbReference type="Proteomes" id="UP000192393"/>
    </source>
</evidence>
<reference evidence="2 3" key="1">
    <citation type="submission" date="2017-04" db="EMBL/GenBank/DDBJ databases">
        <authorList>
            <person name="Afonso C.L."/>
            <person name="Miller P.J."/>
            <person name="Scott M.A."/>
            <person name="Spackman E."/>
            <person name="Goraichik I."/>
            <person name="Dimitrov K.M."/>
            <person name="Suarez D.L."/>
            <person name="Swayne D.E."/>
        </authorList>
    </citation>
    <scope>NUCLEOTIDE SEQUENCE [LARGE SCALE GENOMIC DNA]</scope>
    <source>
        <strain evidence="2 3">CGMCC 1.12708</strain>
    </source>
</reference>
<gene>
    <name evidence="2" type="ORF">SAMN06296427_103102</name>
</gene>
<accession>A0A1W1ZMZ7</accession>
<evidence type="ECO:0000259" key="1">
    <source>
        <dbReference type="Pfam" id="PF01636"/>
    </source>
</evidence>
<protein>
    <submittedName>
        <fullName evidence="2">Predicted phosphotransferase, aminoglycoside/choline kinase (APH/ChoK) family</fullName>
    </submittedName>
</protein>
<dbReference type="Gene3D" id="3.90.1200.10">
    <property type="match status" value="1"/>
</dbReference>
<keyword evidence="2" id="KW-0418">Kinase</keyword>